<accession>A0A1M7YSN0</accession>
<feature type="transmembrane region" description="Helical" evidence="1">
    <location>
        <begin position="124"/>
        <end position="142"/>
    </location>
</feature>
<sequence>MLNLFNTSADNTVSVSDTGDRLSRYILLILLLIFALFSFRYQFLLLNFQQWGDESETIVTAKMMAAGIKLYSEIFNHHGPLTFLPGLIVEKTGDYSINVHRIPIALLQIMAVFSVYRSPIIKGTWQRVIISIVVSTVMLIYMPRIFGHTYIYQTLAGLLLIVLLSLYALPSIFEPESLHKSHIVTGNILIASLPFLAVTYAPTAILLFFLSLRMTYIRTAFLAGFLGFALNILFLGLYGSYPGYLAFHIYLNAEILPYYTGLQPGFQLIVNALKAIISTKAQVISLVVMLISTFILARKEQGFPWRTLLLLGGFGSLLMRGSGFQGLPYMYGTLALFIPLLGRIKINSLPSQCIVIGMIVFAIVKVSLLLPGNKQKILLHTIPYETEFSRFVQDVTNKNDRIIAFSFKNLEYIYSDRLPASGNFFYFPWQEKYNEHPKFGVMIDTCKQIKQVQPKVMYISKWNVWGRYPWNSYAGCIQQYMDSSYYQIPGKPYYVRKDLVNENGFDRLFKQPHYRKMRPSVPLDENSPVQLMFAPEPVQLIVPQQQQPDISALRLTGVGIMFDTYNRTNQGSAELLLKRAGASDLTVDISLQDLKDNHYHYFDLPEGIYTSGKVISVTGNGVSIWESHSERGETLTCMKYYYSDGSRAYTPGCPVF</sequence>
<feature type="transmembrane region" description="Helical" evidence="1">
    <location>
        <begin position="275"/>
        <end position="296"/>
    </location>
</feature>
<feature type="transmembrane region" description="Helical" evidence="1">
    <location>
        <begin position="221"/>
        <end position="241"/>
    </location>
</feature>
<dbReference type="AlphaFoldDB" id="A0A1M7YSN0"/>
<keyword evidence="1" id="KW-0472">Membrane</keyword>
<organism evidence="2 3">
    <name type="scientific">Vibrio quintilis</name>
    <dbReference type="NCBI Taxonomy" id="1117707"/>
    <lineage>
        <taxon>Bacteria</taxon>
        <taxon>Pseudomonadati</taxon>
        <taxon>Pseudomonadota</taxon>
        <taxon>Gammaproteobacteria</taxon>
        <taxon>Vibrionales</taxon>
        <taxon>Vibrionaceae</taxon>
        <taxon>Vibrio</taxon>
    </lineage>
</organism>
<feature type="transmembrane region" description="Helical" evidence="1">
    <location>
        <begin position="349"/>
        <end position="370"/>
    </location>
</feature>
<feature type="transmembrane region" description="Helical" evidence="1">
    <location>
        <begin position="22"/>
        <end position="39"/>
    </location>
</feature>
<keyword evidence="1" id="KW-1133">Transmembrane helix</keyword>
<dbReference type="Proteomes" id="UP000184600">
    <property type="component" value="Unassembled WGS sequence"/>
</dbReference>
<evidence type="ECO:0008006" key="4">
    <source>
        <dbReference type="Google" id="ProtNLM"/>
    </source>
</evidence>
<reference evidence="3" key="1">
    <citation type="submission" date="2016-12" db="EMBL/GenBank/DDBJ databases">
        <authorList>
            <person name="Rodrigo-Torres L."/>
            <person name="Arahal R.D."/>
            <person name="Lucena T."/>
        </authorList>
    </citation>
    <scope>NUCLEOTIDE SEQUENCE [LARGE SCALE GENOMIC DNA]</scope>
</reference>
<evidence type="ECO:0000313" key="2">
    <source>
        <dbReference type="EMBL" id="SHO55536.1"/>
    </source>
</evidence>
<name>A0A1M7YSN0_9VIBR</name>
<feature type="transmembrane region" description="Helical" evidence="1">
    <location>
        <begin position="149"/>
        <end position="168"/>
    </location>
</feature>
<dbReference type="RefSeq" id="WP_073580641.1">
    <property type="nucleotide sequence ID" value="NZ_AP024897.1"/>
</dbReference>
<keyword evidence="3" id="KW-1185">Reference proteome</keyword>
<proteinExistence type="predicted"/>
<feature type="transmembrane region" description="Helical" evidence="1">
    <location>
        <begin position="308"/>
        <end position="329"/>
    </location>
</feature>
<evidence type="ECO:0000313" key="3">
    <source>
        <dbReference type="Proteomes" id="UP000184600"/>
    </source>
</evidence>
<evidence type="ECO:0000256" key="1">
    <source>
        <dbReference type="SAM" id="Phobius"/>
    </source>
</evidence>
<keyword evidence="1" id="KW-0812">Transmembrane</keyword>
<protein>
    <recommendedName>
        <fullName evidence="4">Glycosyltransferase RgtA/B/C/D-like domain-containing protein</fullName>
    </recommendedName>
</protein>
<dbReference type="EMBL" id="FRFG01000015">
    <property type="protein sequence ID" value="SHO55536.1"/>
    <property type="molecule type" value="Genomic_DNA"/>
</dbReference>
<dbReference type="OrthoDB" id="2220917at2"/>
<feature type="transmembrane region" description="Helical" evidence="1">
    <location>
        <begin position="188"/>
        <end position="209"/>
    </location>
</feature>
<gene>
    <name evidence="2" type="ORF">VQ7734_01272</name>
</gene>